<protein>
    <submittedName>
        <fullName evidence="2">Uncharacterized protein</fullName>
    </submittedName>
</protein>
<dbReference type="Proteomes" id="UP000318538">
    <property type="component" value="Chromosome"/>
</dbReference>
<feature type="transmembrane region" description="Helical" evidence="1">
    <location>
        <begin position="39"/>
        <end position="63"/>
    </location>
</feature>
<dbReference type="RefSeq" id="WP_145169447.1">
    <property type="nucleotide sequence ID" value="NZ_CP036525.1"/>
</dbReference>
<dbReference type="AlphaFoldDB" id="A0A517N9P6"/>
<evidence type="ECO:0000256" key="1">
    <source>
        <dbReference type="SAM" id="Phobius"/>
    </source>
</evidence>
<evidence type="ECO:0000313" key="2">
    <source>
        <dbReference type="EMBL" id="QDT03853.1"/>
    </source>
</evidence>
<proteinExistence type="predicted"/>
<sequence>MIRIENPIVVAVFIVLLIHGVCVLPFIKTERLRVTRSKIVGLLIAFAYCVYYGTLIPLLIFLWPLSFFWFPEYWGKFTGHISGPYIDEKSPPALVAAFGWFFLVPFPIFVAWTMNL</sequence>
<accession>A0A517N9P6</accession>
<feature type="transmembrane region" description="Helical" evidence="1">
    <location>
        <begin position="93"/>
        <end position="114"/>
    </location>
</feature>
<name>A0A517N9P6_9BACT</name>
<dbReference type="EMBL" id="CP036525">
    <property type="protein sequence ID" value="QDT03853.1"/>
    <property type="molecule type" value="Genomic_DNA"/>
</dbReference>
<gene>
    <name evidence="2" type="ORF">K227x_22380</name>
</gene>
<organism evidence="2 3">
    <name type="scientific">Rubripirellula lacrimiformis</name>
    <dbReference type="NCBI Taxonomy" id="1930273"/>
    <lineage>
        <taxon>Bacteria</taxon>
        <taxon>Pseudomonadati</taxon>
        <taxon>Planctomycetota</taxon>
        <taxon>Planctomycetia</taxon>
        <taxon>Pirellulales</taxon>
        <taxon>Pirellulaceae</taxon>
        <taxon>Rubripirellula</taxon>
    </lineage>
</organism>
<keyword evidence="3" id="KW-1185">Reference proteome</keyword>
<keyword evidence="1" id="KW-0472">Membrane</keyword>
<dbReference type="OrthoDB" id="285420at2"/>
<reference evidence="2 3" key="1">
    <citation type="submission" date="2019-02" db="EMBL/GenBank/DDBJ databases">
        <title>Deep-cultivation of Planctomycetes and their phenomic and genomic characterization uncovers novel biology.</title>
        <authorList>
            <person name="Wiegand S."/>
            <person name="Jogler M."/>
            <person name="Boedeker C."/>
            <person name="Pinto D."/>
            <person name="Vollmers J."/>
            <person name="Rivas-Marin E."/>
            <person name="Kohn T."/>
            <person name="Peeters S.H."/>
            <person name="Heuer A."/>
            <person name="Rast P."/>
            <person name="Oberbeckmann S."/>
            <person name="Bunk B."/>
            <person name="Jeske O."/>
            <person name="Meyerdierks A."/>
            <person name="Storesund J.E."/>
            <person name="Kallscheuer N."/>
            <person name="Luecker S."/>
            <person name="Lage O.M."/>
            <person name="Pohl T."/>
            <person name="Merkel B.J."/>
            <person name="Hornburger P."/>
            <person name="Mueller R.-W."/>
            <person name="Bruemmer F."/>
            <person name="Labrenz M."/>
            <person name="Spormann A.M."/>
            <person name="Op den Camp H."/>
            <person name="Overmann J."/>
            <person name="Amann R."/>
            <person name="Jetten M.S.M."/>
            <person name="Mascher T."/>
            <person name="Medema M.H."/>
            <person name="Devos D.P."/>
            <person name="Kaster A.-K."/>
            <person name="Ovreas L."/>
            <person name="Rohde M."/>
            <person name="Galperin M.Y."/>
            <person name="Jogler C."/>
        </authorList>
    </citation>
    <scope>NUCLEOTIDE SEQUENCE [LARGE SCALE GENOMIC DNA]</scope>
    <source>
        <strain evidence="2 3">K22_7</strain>
    </source>
</reference>
<dbReference type="KEGG" id="rlc:K227x_22380"/>
<evidence type="ECO:0000313" key="3">
    <source>
        <dbReference type="Proteomes" id="UP000318538"/>
    </source>
</evidence>
<feature type="transmembrane region" description="Helical" evidence="1">
    <location>
        <begin position="6"/>
        <end position="27"/>
    </location>
</feature>
<keyword evidence="1" id="KW-1133">Transmembrane helix</keyword>
<keyword evidence="1" id="KW-0812">Transmembrane</keyword>